<name>A0A1L4A003_9SPHN</name>
<keyword evidence="2" id="KW-0482">Metalloprotease</keyword>
<dbReference type="EMBL" id="CP018221">
    <property type="protein sequence ID" value="API61203.1"/>
    <property type="molecule type" value="Genomic_DNA"/>
</dbReference>
<dbReference type="InterPro" id="IPR050361">
    <property type="entry name" value="MPP/UQCRC_Complex"/>
</dbReference>
<keyword evidence="2" id="KW-0378">Hydrolase</keyword>
<keyword evidence="2" id="KW-0645">Protease</keyword>
<dbReference type="Pfam" id="PF05193">
    <property type="entry name" value="Peptidase_M16_C"/>
    <property type="match status" value="1"/>
</dbReference>
<dbReference type="PANTHER" id="PTHR11851:SF49">
    <property type="entry name" value="MITOCHONDRIAL-PROCESSING PEPTIDASE SUBUNIT ALPHA"/>
    <property type="match status" value="1"/>
</dbReference>
<dbReference type="STRING" id="1921510.BSL82_15490"/>
<evidence type="ECO:0000313" key="6">
    <source>
        <dbReference type="Proteomes" id="UP000182063"/>
    </source>
</evidence>
<dbReference type="GO" id="GO:0008237">
    <property type="term" value="F:metallopeptidase activity"/>
    <property type="evidence" value="ECO:0007669"/>
    <property type="project" value="UniProtKB-KW"/>
</dbReference>
<feature type="domain" description="Peptidase M16 N-terminal" evidence="3">
    <location>
        <begin position="6"/>
        <end position="141"/>
    </location>
</feature>
<reference evidence="6" key="1">
    <citation type="submission" date="2016-11" db="EMBL/GenBank/DDBJ databases">
        <title>Complete Genome Sequence of alachlor-degrading Sphingomonas sp. strain JJ-A5.</title>
        <authorList>
            <person name="Lee H."/>
            <person name="Ka J.-O."/>
        </authorList>
    </citation>
    <scope>NUCLEOTIDE SEQUENCE [LARGE SCALE GENOMIC DNA]</scope>
    <source>
        <strain evidence="6">JJ-A5</strain>
    </source>
</reference>
<dbReference type="InterPro" id="IPR011765">
    <property type="entry name" value="Pept_M16_N"/>
</dbReference>
<gene>
    <name evidence="5" type="ORF">BSL82_15490</name>
</gene>
<dbReference type="InterPro" id="IPR011249">
    <property type="entry name" value="Metalloenz_LuxS/M16"/>
</dbReference>
<dbReference type="PANTHER" id="PTHR11851">
    <property type="entry name" value="METALLOPROTEASE"/>
    <property type="match status" value="1"/>
</dbReference>
<keyword evidence="6" id="KW-1185">Reference proteome</keyword>
<dbReference type="AlphaFoldDB" id="A0A1L4A003"/>
<dbReference type="SUPFAM" id="SSF63411">
    <property type="entry name" value="LuxS/MPP-like metallohydrolase"/>
    <property type="match status" value="2"/>
</dbReference>
<proteinExistence type="inferred from homology"/>
<dbReference type="GO" id="GO:0046872">
    <property type="term" value="F:metal ion binding"/>
    <property type="evidence" value="ECO:0007669"/>
    <property type="project" value="InterPro"/>
</dbReference>
<evidence type="ECO:0000256" key="2">
    <source>
        <dbReference type="ARBA" id="ARBA00023049"/>
    </source>
</evidence>
<evidence type="ECO:0000256" key="1">
    <source>
        <dbReference type="ARBA" id="ARBA00007261"/>
    </source>
</evidence>
<evidence type="ECO:0000259" key="4">
    <source>
        <dbReference type="Pfam" id="PF05193"/>
    </source>
</evidence>
<dbReference type="Gene3D" id="3.30.830.10">
    <property type="entry name" value="Metalloenzyme, LuxS/M16 peptidase-like"/>
    <property type="match status" value="2"/>
</dbReference>
<dbReference type="Pfam" id="PF00675">
    <property type="entry name" value="Peptidase_M16"/>
    <property type="match status" value="1"/>
</dbReference>
<comment type="similarity">
    <text evidence="1">Belongs to the peptidase M16 family.</text>
</comment>
<dbReference type="InterPro" id="IPR007863">
    <property type="entry name" value="Peptidase_M16_C"/>
</dbReference>
<sequence length="391" mass="41697">MAGVETLAVGLYADCGSRHEEAGLNGVAHLMEHMVFKGAGSRSAREIAEAVEDVGGSINAYTARDHTVFHARLLPGDLALGVDLIADLVRAPRLDADELEREKAVVLQELGEARDTPDDIIFDHLQLAAFPAQALGRPVLGEEATIAAADVGALKGWIDTHYRPGTMVLAAAGKVDEDALLKLAEARFGDLSPGSRAVAEQARYGGGRVADDRKFEQAHLTMAFEGVGYTAADQYALALYASAVGGGMSSRLFQELREERGLAYSVYAFHSPYADTGLFGVYMATARKEAARAQTLARQVLEATAAELQPAELERAKAQAKAGLLMGLESVQARCDHLARQLMIYGRPVDAAEIVAEIDRCDLDRVRSVASRMLAGPMAEATVGHRLAKAA</sequence>
<feature type="domain" description="Peptidase M16 C-terminal" evidence="4">
    <location>
        <begin position="153"/>
        <end position="319"/>
    </location>
</feature>
<evidence type="ECO:0000313" key="5">
    <source>
        <dbReference type="EMBL" id="API61203.1"/>
    </source>
</evidence>
<dbReference type="RefSeq" id="WP_072598832.1">
    <property type="nucleotide sequence ID" value="NZ_CP018221.1"/>
</dbReference>
<dbReference type="OrthoDB" id="9811314at2"/>
<accession>A0A1L4A003</accession>
<dbReference type="KEGG" id="sphj:BSL82_15490"/>
<protein>
    <submittedName>
        <fullName evidence="5">Peptidase M16</fullName>
    </submittedName>
</protein>
<organism evidence="5 6">
    <name type="scientific">Tardibacter chloracetimidivorans</name>
    <dbReference type="NCBI Taxonomy" id="1921510"/>
    <lineage>
        <taxon>Bacteria</taxon>
        <taxon>Pseudomonadati</taxon>
        <taxon>Pseudomonadota</taxon>
        <taxon>Alphaproteobacteria</taxon>
        <taxon>Sphingomonadales</taxon>
        <taxon>Sphingomonadaceae</taxon>
        <taxon>Tardibacter</taxon>
    </lineage>
</organism>
<evidence type="ECO:0000259" key="3">
    <source>
        <dbReference type="Pfam" id="PF00675"/>
    </source>
</evidence>
<dbReference type="Proteomes" id="UP000182063">
    <property type="component" value="Chromosome"/>
</dbReference>